<dbReference type="STRING" id="1150112.SAMN04487893_103133"/>
<reference evidence="3" key="1">
    <citation type="submission" date="2016-10" db="EMBL/GenBank/DDBJ databases">
        <authorList>
            <person name="Varghese N."/>
            <person name="Submissions S."/>
        </authorList>
    </citation>
    <scope>NUCLEOTIDE SEQUENCE [LARGE SCALE GENOMIC DNA]</scope>
    <source>
        <strain evidence="3">DSM 26542</strain>
    </source>
</reference>
<dbReference type="Pfam" id="PF13115">
    <property type="entry name" value="YtkA"/>
    <property type="match status" value="1"/>
</dbReference>
<name>A0A1I3NMD1_9FLAO</name>
<dbReference type="AlphaFoldDB" id="A0A1I3NMD1"/>
<organism evidence="2 3">
    <name type="scientific">Myroides guanonis</name>
    <dbReference type="NCBI Taxonomy" id="1150112"/>
    <lineage>
        <taxon>Bacteria</taxon>
        <taxon>Pseudomonadati</taxon>
        <taxon>Bacteroidota</taxon>
        <taxon>Flavobacteriia</taxon>
        <taxon>Flavobacteriales</taxon>
        <taxon>Flavobacteriaceae</taxon>
        <taxon>Myroides</taxon>
    </lineage>
</organism>
<dbReference type="EMBL" id="FORU01000003">
    <property type="protein sequence ID" value="SFJ10454.1"/>
    <property type="molecule type" value="Genomic_DNA"/>
</dbReference>
<dbReference type="RefSeq" id="WP_090678219.1">
    <property type="nucleotide sequence ID" value="NZ_FORU01000003.1"/>
</dbReference>
<dbReference type="InterPro" id="IPR032693">
    <property type="entry name" value="YtkA-like_dom"/>
</dbReference>
<dbReference type="Proteomes" id="UP000243887">
    <property type="component" value="Unassembled WGS sequence"/>
</dbReference>
<feature type="domain" description="YtkA-like" evidence="1">
    <location>
        <begin position="173"/>
        <end position="257"/>
    </location>
</feature>
<sequence>MKYLKYYTILITIVSLFNACQSDDSNSEKDFNTDPVENLNKVIETQNSEGYNLAFYSSEKDIQTGSNILIATITKNNKVVIATDLQLSITMYMSSHGHNMSHGAPVTQLTTTKHKGFYEGFIFPTMASNGTSDYWVLRLTATVDKQTVVFESNIEVKQSKDKTITSFNYQDLNYTVALISPKTPKIGLNSSSALLFTTEDHETFKIVDSHTIHIDPRMPSMKNHGSPNNINLTQAVSQGFYTGQLSLTMSGYWKINLMIENSHGTIIKGNPITEEQESSDIYFELEF</sequence>
<evidence type="ECO:0000313" key="2">
    <source>
        <dbReference type="EMBL" id="SFJ10454.1"/>
    </source>
</evidence>
<gene>
    <name evidence="2" type="ORF">SAMN04487893_103133</name>
</gene>
<accession>A0A1I3NMD1</accession>
<dbReference type="OrthoDB" id="1065544at2"/>
<keyword evidence="3" id="KW-1185">Reference proteome</keyword>
<protein>
    <submittedName>
        <fullName evidence="2">YtkA-like</fullName>
    </submittedName>
</protein>
<evidence type="ECO:0000313" key="3">
    <source>
        <dbReference type="Proteomes" id="UP000243887"/>
    </source>
</evidence>
<proteinExistence type="predicted"/>
<evidence type="ECO:0000259" key="1">
    <source>
        <dbReference type="Pfam" id="PF13115"/>
    </source>
</evidence>